<dbReference type="PRINTS" id="PR00503">
    <property type="entry name" value="BROMODOMAIN"/>
</dbReference>
<evidence type="ECO:0000256" key="2">
    <source>
        <dbReference type="PROSITE-ProRule" id="PRU00035"/>
    </source>
</evidence>
<gene>
    <name evidence="5" type="ORF">GGI19_002853</name>
</gene>
<keyword evidence="1 2" id="KW-0103">Bromodomain</keyword>
<name>A0A9W8LBI5_9FUNG</name>
<feature type="region of interest" description="Disordered" evidence="3">
    <location>
        <begin position="447"/>
        <end position="534"/>
    </location>
</feature>
<feature type="compositionally biased region" description="Polar residues" evidence="3">
    <location>
        <begin position="241"/>
        <end position="253"/>
    </location>
</feature>
<dbReference type="PANTHER" id="PTHR15398:SF4">
    <property type="entry name" value="BROMODOMAIN-CONTAINING PROTEIN 8 ISOFORM X1"/>
    <property type="match status" value="1"/>
</dbReference>
<dbReference type="SMART" id="SM00297">
    <property type="entry name" value="BROMO"/>
    <property type="match status" value="1"/>
</dbReference>
<evidence type="ECO:0000256" key="1">
    <source>
        <dbReference type="ARBA" id="ARBA00023117"/>
    </source>
</evidence>
<dbReference type="PROSITE" id="PS50014">
    <property type="entry name" value="BROMODOMAIN_2"/>
    <property type="match status" value="1"/>
</dbReference>
<feature type="region of interest" description="Disordered" evidence="3">
    <location>
        <begin position="239"/>
        <end position="271"/>
    </location>
</feature>
<evidence type="ECO:0000259" key="4">
    <source>
        <dbReference type="PROSITE" id="PS50014"/>
    </source>
</evidence>
<keyword evidence="6" id="KW-1185">Reference proteome</keyword>
<feature type="compositionally biased region" description="Basic and acidic residues" evidence="3">
    <location>
        <begin position="495"/>
        <end position="508"/>
    </location>
</feature>
<dbReference type="Gene3D" id="1.20.920.10">
    <property type="entry name" value="Bromodomain-like"/>
    <property type="match status" value="1"/>
</dbReference>
<evidence type="ECO:0000313" key="5">
    <source>
        <dbReference type="EMBL" id="KAJ2753822.1"/>
    </source>
</evidence>
<dbReference type="EMBL" id="JANBUH010000159">
    <property type="protein sequence ID" value="KAJ2753822.1"/>
    <property type="molecule type" value="Genomic_DNA"/>
</dbReference>
<comment type="caution">
    <text evidence="5">The sequence shown here is derived from an EMBL/GenBank/DDBJ whole genome shotgun (WGS) entry which is preliminary data.</text>
</comment>
<dbReference type="GO" id="GO:0006325">
    <property type="term" value="P:chromatin organization"/>
    <property type="evidence" value="ECO:0007669"/>
    <property type="project" value="UniProtKB-ARBA"/>
</dbReference>
<organism evidence="5 6">
    <name type="scientific">Coemansia pectinata</name>
    <dbReference type="NCBI Taxonomy" id="1052879"/>
    <lineage>
        <taxon>Eukaryota</taxon>
        <taxon>Fungi</taxon>
        <taxon>Fungi incertae sedis</taxon>
        <taxon>Zoopagomycota</taxon>
        <taxon>Kickxellomycotina</taxon>
        <taxon>Kickxellomycetes</taxon>
        <taxon>Kickxellales</taxon>
        <taxon>Kickxellaceae</taxon>
        <taxon>Coemansia</taxon>
    </lineage>
</organism>
<dbReference type="InterPro" id="IPR036427">
    <property type="entry name" value="Bromodomain-like_sf"/>
</dbReference>
<dbReference type="SUPFAM" id="SSF47370">
    <property type="entry name" value="Bromodomain"/>
    <property type="match status" value="1"/>
</dbReference>
<evidence type="ECO:0000313" key="6">
    <source>
        <dbReference type="Proteomes" id="UP001140011"/>
    </source>
</evidence>
<dbReference type="InterPro" id="IPR001487">
    <property type="entry name" value="Bromodomain"/>
</dbReference>
<dbReference type="Pfam" id="PF00439">
    <property type="entry name" value="Bromodomain"/>
    <property type="match status" value="1"/>
</dbReference>
<dbReference type="OrthoDB" id="1742084at2759"/>
<dbReference type="PANTHER" id="PTHR15398">
    <property type="entry name" value="BROMODOMAIN-CONTAINING PROTEIN 8"/>
    <property type="match status" value="1"/>
</dbReference>
<proteinExistence type="predicted"/>
<dbReference type="GO" id="GO:0035267">
    <property type="term" value="C:NuA4 histone acetyltransferase complex"/>
    <property type="evidence" value="ECO:0007669"/>
    <property type="project" value="TreeGrafter"/>
</dbReference>
<accession>A0A9W8LBI5</accession>
<feature type="compositionally biased region" description="Basic and acidic residues" evidence="3">
    <location>
        <begin position="523"/>
        <end position="534"/>
    </location>
</feature>
<reference evidence="5" key="1">
    <citation type="submission" date="2022-07" db="EMBL/GenBank/DDBJ databases">
        <title>Phylogenomic reconstructions and comparative analyses of Kickxellomycotina fungi.</title>
        <authorList>
            <person name="Reynolds N.K."/>
            <person name="Stajich J.E."/>
            <person name="Barry K."/>
            <person name="Grigoriev I.V."/>
            <person name="Crous P."/>
            <person name="Smith M.E."/>
        </authorList>
    </citation>
    <scope>NUCLEOTIDE SEQUENCE</scope>
    <source>
        <strain evidence="5">BCRC 34297</strain>
    </source>
</reference>
<protein>
    <recommendedName>
        <fullName evidence="4">Bromo domain-containing protein</fullName>
    </recommendedName>
</protein>
<evidence type="ECO:0000256" key="3">
    <source>
        <dbReference type="SAM" id="MobiDB-lite"/>
    </source>
</evidence>
<dbReference type="Proteomes" id="UP001140011">
    <property type="component" value="Unassembled WGS sequence"/>
</dbReference>
<feature type="domain" description="Bromo" evidence="4">
    <location>
        <begin position="350"/>
        <end position="420"/>
    </location>
</feature>
<dbReference type="AlphaFoldDB" id="A0A9W8LBI5"/>
<sequence>MPLNAISPDSYTTRDRLVVLSLAAVLGAKDWDKMARVLNSSFQPSSPGGAREYTHNDCVCIYQDAIKRVSDSGSANDENALLYESLYNLKGRRLDEIQERLEHIALAIEELGTQVDSADSHLESSVVDAKITRTKAGPRTNGSLAIASQEADTSRQAAEIGEAGFGDELAAKAYSISNPGPITESRGKLLEIVAHTTIAGEAECVTEIGLATQQNGSTSEVIDEAHSRIDADVYLKLPATSKPQSPATTNANFSNDGDSTSSESDDDDVNEPLAITFSFPSQPVGGSEFQAVISDSVRMGGGAVHDQTPVEMEESAPADSHGAKAAAPSLDEQQIRNWKKNINTVWRDISGHRLGSMFISPIKSADAPNYYEVIRQPLDLKTIKNRIRDDEIATTIEFYRDIMHMLMNALMYNAEDTEVYQMTMEIIPDAQACIEQLLQTEAAVNQPLAGGNSGHHHVGTDDDDTSAMLSAPAPAPAPPSSTLAIASVSAVSGGDDGRADETHHHHEADDSDSSVPTKRRRRVASERASKHLRS</sequence>